<dbReference type="AlphaFoldDB" id="A0A0M4CWW8"/>
<sequence>MMKHEEIYRATLAKWGEQAQYDQAVEECAELIAALKHFRREKIDAAAVISELADVTLMIGQLTYMFGPDEVEKAVAVKLSKLHNLLET</sequence>
<dbReference type="PATRIC" id="fig|1603606.3.peg.1972"/>
<dbReference type="Gene3D" id="1.10.287.1080">
    <property type="entry name" value="MazG-like"/>
    <property type="match status" value="1"/>
</dbReference>
<dbReference type="RefSeq" id="WP_232426524.1">
    <property type="nucleotide sequence ID" value="NZ_CP010802.1"/>
</dbReference>
<dbReference type="CDD" id="cd11539">
    <property type="entry name" value="NTP-PPase_u2"/>
    <property type="match status" value="1"/>
</dbReference>
<organism evidence="1 2">
    <name type="scientific">Desulfuromonas soudanensis</name>
    <dbReference type="NCBI Taxonomy" id="1603606"/>
    <lineage>
        <taxon>Bacteria</taxon>
        <taxon>Pseudomonadati</taxon>
        <taxon>Thermodesulfobacteriota</taxon>
        <taxon>Desulfuromonadia</taxon>
        <taxon>Desulfuromonadales</taxon>
        <taxon>Desulfuromonadaceae</taxon>
        <taxon>Desulfuromonas</taxon>
    </lineage>
</organism>
<reference evidence="1 2" key="1">
    <citation type="submission" date="2015-07" db="EMBL/GenBank/DDBJ databases">
        <title>Isolation and Genomic Characterization of a Novel Halophilic Metal-Reducing Deltaproteobacterium from the Deep Subsurface.</title>
        <authorList>
            <person name="Badalamenti J.P."/>
            <person name="Summers Z.M."/>
            <person name="Gralnick J.A."/>
            <person name="Bond D.R."/>
        </authorList>
    </citation>
    <scope>NUCLEOTIDE SEQUENCE [LARGE SCALE GENOMIC DNA]</scope>
    <source>
        <strain evidence="1 2">WTL</strain>
    </source>
</reference>
<dbReference type="STRING" id="1603606.DSOUD_1816"/>
<protein>
    <submittedName>
        <fullName evidence="1">Uncharacterized protein</fullName>
    </submittedName>
</protein>
<evidence type="ECO:0000313" key="2">
    <source>
        <dbReference type="Proteomes" id="UP000057158"/>
    </source>
</evidence>
<evidence type="ECO:0000313" key="1">
    <source>
        <dbReference type="EMBL" id="ALC16591.1"/>
    </source>
</evidence>
<accession>A0A0M4CWW8</accession>
<gene>
    <name evidence="1" type="ORF">DSOUD_1816</name>
</gene>
<dbReference type="KEGG" id="des:DSOUD_1816"/>
<proteinExistence type="predicted"/>
<name>A0A0M4CWW8_9BACT</name>
<dbReference type="EMBL" id="CP010802">
    <property type="protein sequence ID" value="ALC16591.1"/>
    <property type="molecule type" value="Genomic_DNA"/>
</dbReference>
<dbReference type="SUPFAM" id="SSF101386">
    <property type="entry name" value="all-alpha NTP pyrophosphatases"/>
    <property type="match status" value="1"/>
</dbReference>
<keyword evidence="2" id="KW-1185">Reference proteome</keyword>
<dbReference type="Proteomes" id="UP000057158">
    <property type="component" value="Chromosome"/>
</dbReference>